<feature type="signal peptide" evidence="1">
    <location>
        <begin position="1"/>
        <end position="19"/>
    </location>
</feature>
<dbReference type="eggNOG" id="COG3291">
    <property type="taxonomic scope" value="Bacteria"/>
</dbReference>
<protein>
    <recommendedName>
        <fullName evidence="2">Fibronectin type-III domain-containing protein</fullName>
    </recommendedName>
</protein>
<dbReference type="PROSITE" id="PS50853">
    <property type="entry name" value="FN3"/>
    <property type="match status" value="4"/>
</dbReference>
<evidence type="ECO:0000256" key="1">
    <source>
        <dbReference type="SAM" id="SignalP"/>
    </source>
</evidence>
<sequence>MKKITLMFFMFFISLCSYAQLAEEGFEGTWTTQTGTGLGGPAGWALANIGTGSQVWWIQGDGSTQQPAFEGTHSAFLEKENVATNTFSEDWLITKSFPLPVNPQLHFYSKLFFNADQSTQFKIYIAPATNAQTNTTGYGTPVIEWTELQLNPTQLAWTEKTVDIPTTIAAGTEVYLAFVMKGDNAERWAIDNVSVTAKCLDPTLPTATSPGLTTANLNWGNPSGATQWEIEIVGPNLSPTGTGDIYDGPLPYVAGGPLSEYVLLPDTTYTYYVRARCSDGGKSAWIGPVTFSTVALGEGCGAPIVVPSALPYTTTDNTSNYGDTVDGSPGATGCGTTGGYLNGNDVFYAYTPTTSGVISIDVTNNGTWTGVFVYNSCANVGVSCVGGASSSAATALSIPQLSVTAGTTYYIVISTNATPQTTPYTLTIQQVNCPKPEGGATVATATSAQLNWTNPGNATSFQVVVQTPGAGVPSGAGTTTTSNVNYPVTATTAGVAFTEATSYEYYVRADCGDGTFSAWAGPFSFMTTQVPGTLNYTQDFEGVHGFSLSNGTATNKWAVGTATANGGTHSLYISNNNGVANAYNTSASSVVHAFRDLAIPAGADQVNLSFDWKNVGENGFDYIRVWMVPATYLPAVGTQITAATDRVQIGGNLVGSSAWTTVNTILTTTPYIGTTRRLIFEWRNDGSVGTQPPAAIDNVNLSVITCSQPGNLAVTATDTQATYTWTGPSSGTATYQYYLATGSTPPTAGTPATGTTTATTYVQTPLEPSTTYYFWVKSDCGTEDGVSFWTGPVSFTTPQVPVVLPYVQDFESENSGFALNNGTQTNKWFVGTATSNSPTHSLYISNDNGVSNAYNTTATSTVQAYRDIMIPAGAGDINISFDWKNAGENSFDFIRVWMVPVDFTPVAGTQITAGTGRVQLGGNLNSNSNWTTLNFIQNVSAYANVARRLVFEWRNDGSVGTQPPAAIDNLNISVITCPQPTNLSADTTTTTATLNWNEVGTATEWVVYVQPAGTAAPVQGAPGGVTVTEHPVTIENLEPSANLQYYVQAVCSDDDSSLFSGPFLFEMDPLCPEPTDLMATCLSANSAAYSWEAGGGETSWEYVVLPATAPEPTTGTVVTTPSAVSDNLTVATQYTLYVRAVCATIEGYSPWAEYNFATPSVGPGDAQPFCAGDSGVAVPNSTGVTGYGSIGCLGSTPNPVWYYLTIDQPGNLVFLLSQVNNNGVGIDVDFAAFGPFTSETDACSQIELVPGANPLIVACSYSAAAIENFTISNAQAGQVYALLITNFNGSAGQITLTQTNATAPGAGTTSCNVTVDLGTDQILCATDEADVTATIGNPTDASGFTYTWFVDGVEIENPDVVATSDASETIHVTQLGTHVYSVIVTNPDAVPSDDPITDQISVSLSPVFVAPTPAPITVCTAGTTAAIDLSAINFLEGLDPDDYEVVGVYNSTANANTGTNPINVNVPFNATSQTLYVVIADSNVLSCTQIVPLVITVSAAPTATIAYAGPYCSTGANGTATITGATGGTFTYVATTAGDVLVLDPATGAITMAGSDAGTYTVTYTVAATTTCPEFVTTTTVVINEAPTAQIGYGNGTFCSNVGTIEANAIVGTLGGTYTITGGLTIDPATGDITVDGTTTPGTYTVTYTIAATGPCAAFTTTFDITIVTQPVAAISYAGTPYCSGTGTATVTQTGSIGGVYTSTDGLVIDATTGEIDLAASTAGTYTVTYTVAAAGGCPEFAVTTSVTINQAPDATIEYTSVSFCSNAGVVTPGIIGTGGGTFSATGITIDPVTGAIDTATATEGTYTVTYTIAASGPCAEFVTTTEITITAQPVATITYGTAPFCTDAGTATVTQTGATGGVYTAAAGLIIDPATGEINLAASTADTYEVTYTVAAAGGCDAVVATANVVITALPKADFSYAFTTICTNAANVAATLTTGGTAGTYTVDVPGLTIDPVTGTITPATSLEGTYVVTNTVAASGGCAQVTATFTVNIIPAPIPTFTYASVAYCQDETTNPSPILTDAAGTFSASPAGLSINATTGVIDLAASTPGTYTVSNTVAGTTDCPSVTATTTITITALPVVTVIHECINNEYTLSVSFENDLVNNPDTVSYSWNSGSVELGTDETLVIRDGGTYSVTVTPLS</sequence>
<feature type="domain" description="Fibronectin type-III" evidence="2">
    <location>
        <begin position="979"/>
        <end position="1070"/>
    </location>
</feature>
<accession>A0A0A2MKH9</accession>
<evidence type="ECO:0000313" key="3">
    <source>
        <dbReference type="EMBL" id="KGO92789.1"/>
    </source>
</evidence>
<keyword evidence="1" id="KW-0732">Signal</keyword>
<name>A0A0A2MKH9_9FLAO</name>
<dbReference type="RefSeq" id="WP_035754895.1">
    <property type="nucleotide sequence ID" value="NZ_JRLY01000008.1"/>
</dbReference>
<comment type="caution">
    <text evidence="3">The sequence shown here is derived from an EMBL/GenBank/DDBJ whole genome shotgun (WGS) entry which is preliminary data.</text>
</comment>
<reference evidence="3 4" key="1">
    <citation type="submission" date="2013-09" db="EMBL/GenBank/DDBJ databases">
        <authorList>
            <person name="Zeng Z."/>
            <person name="Chen C."/>
        </authorList>
    </citation>
    <scope>NUCLEOTIDE SEQUENCE [LARGE SCALE GENOMIC DNA]</scope>
    <source>
        <strain evidence="3 4">WB 4.1-42</strain>
    </source>
</reference>
<feature type="domain" description="Fibronectin type-III" evidence="2">
    <location>
        <begin position="708"/>
        <end position="800"/>
    </location>
</feature>
<dbReference type="SUPFAM" id="SSF49265">
    <property type="entry name" value="Fibronectin type III"/>
    <property type="match status" value="4"/>
</dbReference>
<organism evidence="3 4">
    <name type="scientific">Flavobacterium subsaxonicum WB 4.1-42 = DSM 21790</name>
    <dbReference type="NCBI Taxonomy" id="1121898"/>
    <lineage>
        <taxon>Bacteria</taxon>
        <taxon>Pseudomonadati</taxon>
        <taxon>Bacteroidota</taxon>
        <taxon>Flavobacteriia</taxon>
        <taxon>Flavobacteriales</taxon>
        <taxon>Flavobacteriaceae</taxon>
        <taxon>Flavobacterium</taxon>
    </lineage>
</organism>
<evidence type="ECO:0000313" key="4">
    <source>
        <dbReference type="Proteomes" id="UP000030111"/>
    </source>
</evidence>
<dbReference type="EMBL" id="JRLY01000008">
    <property type="protein sequence ID" value="KGO92789.1"/>
    <property type="molecule type" value="Genomic_DNA"/>
</dbReference>
<proteinExistence type="predicted"/>
<feature type="domain" description="Fibronectin type-III" evidence="2">
    <location>
        <begin position="201"/>
        <end position="296"/>
    </location>
</feature>
<dbReference type="InterPro" id="IPR003961">
    <property type="entry name" value="FN3_dom"/>
</dbReference>
<dbReference type="SMART" id="SM00060">
    <property type="entry name" value="FN3"/>
    <property type="match status" value="5"/>
</dbReference>
<dbReference type="InterPro" id="IPR036116">
    <property type="entry name" value="FN3_sf"/>
</dbReference>
<feature type="domain" description="Fibronectin type-III" evidence="2">
    <location>
        <begin position="1073"/>
        <end position="1164"/>
    </location>
</feature>
<dbReference type="InterPro" id="IPR013783">
    <property type="entry name" value="Ig-like_fold"/>
</dbReference>
<dbReference type="Pfam" id="PF00041">
    <property type="entry name" value="fn3"/>
    <property type="match status" value="1"/>
</dbReference>
<dbReference type="Proteomes" id="UP000030111">
    <property type="component" value="Unassembled WGS sequence"/>
</dbReference>
<feature type="non-terminal residue" evidence="3">
    <location>
        <position position="2146"/>
    </location>
</feature>
<feature type="chain" id="PRO_5002003513" description="Fibronectin type-III domain-containing protein" evidence="1">
    <location>
        <begin position="20"/>
        <end position="2146"/>
    </location>
</feature>
<gene>
    <name evidence="3" type="ORF">Q766_11785</name>
</gene>
<dbReference type="STRING" id="1121898.GCA_000422725_02522"/>
<dbReference type="Gene3D" id="2.60.120.200">
    <property type="match status" value="1"/>
</dbReference>
<evidence type="ECO:0000259" key="2">
    <source>
        <dbReference type="PROSITE" id="PS50853"/>
    </source>
</evidence>
<keyword evidence="4" id="KW-1185">Reference proteome</keyword>
<dbReference type="Gene3D" id="2.60.40.10">
    <property type="entry name" value="Immunoglobulins"/>
    <property type="match status" value="5"/>
</dbReference>
<dbReference type="NCBIfam" id="NF038128">
    <property type="entry name" value="choice_anch_J"/>
    <property type="match status" value="1"/>
</dbReference>